<evidence type="ECO:0000259" key="1">
    <source>
        <dbReference type="Pfam" id="PF14675"/>
    </source>
</evidence>
<feature type="domain" description="FANCI solenoid 2" evidence="2">
    <location>
        <begin position="292"/>
        <end position="403"/>
    </location>
</feature>
<dbReference type="OrthoDB" id="195089at2759"/>
<name>A0A1X0RHG7_RHIZD</name>
<accession>A0A1X0RHG7</accession>
<protein>
    <submittedName>
        <fullName evidence="4">Uncharacterized protein</fullName>
    </submittedName>
</protein>
<dbReference type="VEuPathDB" id="FungiDB:BCV72DRAFT_197412"/>
<feature type="non-terminal residue" evidence="4">
    <location>
        <position position="1"/>
    </location>
</feature>
<dbReference type="EMBL" id="KV921856">
    <property type="protein sequence ID" value="ORE11485.1"/>
    <property type="molecule type" value="Genomic_DNA"/>
</dbReference>
<sequence>NMDAQLLKLSKQKDKALLKEFLSTSPNDKIADIIKTKLHQSTTNDSDIVLLIRSILIDHRDIIDKSGLSSSVVNLILPEIELFPSNILHETALTIINLIDQSDTIHSKLLDIFTKIWNALSAANELTELNDVFEKLISADWGNQSIVGVCSAMNEMELSNKQMEQCINYMIRKLHEVDLEEVPPFIYQLLLVSRKGTVMLHMSFAVKQDQELGNELVKIMKTNKMNQLDIFSTATLLSIIDLFKSAIISAFKDNERYQQCNWITKYSTSDSARFSTVLLEIADRSAAGWDQIIQSMTRLSFVLIDSVANQGGFFATSHSRNKTSGEPNNANSNLANLAIRILARLFKHHDVVRSEILEQITSRIVTRSNSANDFIRLLEIIIHDYPHAIEKHLTTVSSICVYIQT</sequence>
<feature type="domain" description="FANCI solenoid 1" evidence="1">
    <location>
        <begin position="69"/>
        <end position="199"/>
    </location>
</feature>
<dbReference type="GO" id="GO:0070182">
    <property type="term" value="F:DNA polymerase binding"/>
    <property type="evidence" value="ECO:0007669"/>
    <property type="project" value="TreeGrafter"/>
</dbReference>
<organism evidence="4">
    <name type="scientific">Rhizopus microsporus var. microsporus</name>
    <dbReference type="NCBI Taxonomy" id="86635"/>
    <lineage>
        <taxon>Eukaryota</taxon>
        <taxon>Fungi</taxon>
        <taxon>Fungi incertae sedis</taxon>
        <taxon>Mucoromycota</taxon>
        <taxon>Mucoromycotina</taxon>
        <taxon>Mucoromycetes</taxon>
        <taxon>Mucorales</taxon>
        <taxon>Mucorineae</taxon>
        <taxon>Rhizopodaceae</taxon>
        <taxon>Rhizopus</taxon>
    </lineage>
</organism>
<dbReference type="PANTHER" id="PTHR21818:SF0">
    <property type="entry name" value="FANCONI ANEMIA GROUP I PROTEIN"/>
    <property type="match status" value="1"/>
</dbReference>
<dbReference type="Pfam" id="PF14676">
    <property type="entry name" value="FANCI_S2"/>
    <property type="match status" value="1"/>
</dbReference>
<dbReference type="PANTHER" id="PTHR21818">
    <property type="entry name" value="BC025462 PROTEIN"/>
    <property type="match status" value="1"/>
</dbReference>
<dbReference type="Proteomes" id="UP000242414">
    <property type="component" value="Unassembled WGS sequence"/>
</dbReference>
<dbReference type="InterPro" id="IPR029315">
    <property type="entry name" value="FANCI_S2"/>
</dbReference>
<dbReference type="AlphaFoldDB" id="A0A1X0RHG7"/>
<feature type="domain" description="FANCI helical" evidence="3">
    <location>
        <begin position="211"/>
        <end position="281"/>
    </location>
</feature>
<dbReference type="GO" id="GO:0006281">
    <property type="term" value="P:DNA repair"/>
    <property type="evidence" value="ECO:0007669"/>
    <property type="project" value="InterPro"/>
</dbReference>
<dbReference type="InterPro" id="IPR029308">
    <property type="entry name" value="FANCI_S1"/>
</dbReference>
<evidence type="ECO:0000313" key="4">
    <source>
        <dbReference type="EMBL" id="ORE11485.1"/>
    </source>
</evidence>
<dbReference type="InterPro" id="IPR029310">
    <property type="entry name" value="FANCI_HD1"/>
</dbReference>
<gene>
    <name evidence="4" type="ORF">BCV72DRAFT_197412</name>
</gene>
<proteinExistence type="predicted"/>
<dbReference type="InterPro" id="IPR026171">
    <property type="entry name" value="FANCI"/>
</dbReference>
<evidence type="ECO:0000259" key="2">
    <source>
        <dbReference type="Pfam" id="PF14676"/>
    </source>
</evidence>
<reference evidence="4" key="1">
    <citation type="journal article" date="2016" name="Proc. Natl. Acad. Sci. U.S.A.">
        <title>Lipid metabolic changes in an early divergent fungus govern the establishment of a mutualistic symbiosis with endobacteria.</title>
        <authorList>
            <person name="Lastovetsky O.A."/>
            <person name="Gaspar M.L."/>
            <person name="Mondo S.J."/>
            <person name="LaButti K.M."/>
            <person name="Sandor L."/>
            <person name="Grigoriev I.V."/>
            <person name="Henry S.A."/>
            <person name="Pawlowska T.E."/>
        </authorList>
    </citation>
    <scope>NUCLEOTIDE SEQUENCE [LARGE SCALE GENOMIC DNA]</scope>
    <source>
        <strain evidence="4">ATCC 52814</strain>
    </source>
</reference>
<dbReference type="Pfam" id="PF14675">
    <property type="entry name" value="FANCI_S1"/>
    <property type="match status" value="1"/>
</dbReference>
<dbReference type="Pfam" id="PF14679">
    <property type="entry name" value="FANCI_HD1"/>
    <property type="match status" value="1"/>
</dbReference>
<evidence type="ECO:0000259" key="3">
    <source>
        <dbReference type="Pfam" id="PF14679"/>
    </source>
</evidence>